<protein>
    <submittedName>
        <fullName evidence="1">Uncharacterized protein</fullName>
    </submittedName>
</protein>
<organism evidence="1">
    <name type="scientific">marine metagenome</name>
    <dbReference type="NCBI Taxonomy" id="408172"/>
    <lineage>
        <taxon>unclassified sequences</taxon>
        <taxon>metagenomes</taxon>
        <taxon>ecological metagenomes</taxon>
    </lineage>
</organism>
<proteinExistence type="predicted"/>
<dbReference type="AlphaFoldDB" id="A0A382XX89"/>
<reference evidence="1" key="1">
    <citation type="submission" date="2018-05" db="EMBL/GenBank/DDBJ databases">
        <authorList>
            <person name="Lanie J.A."/>
            <person name="Ng W.-L."/>
            <person name="Kazmierczak K.M."/>
            <person name="Andrzejewski T.M."/>
            <person name="Davidsen T.M."/>
            <person name="Wayne K.J."/>
            <person name="Tettelin H."/>
            <person name="Glass J.I."/>
            <person name="Rusch D."/>
            <person name="Podicherti R."/>
            <person name="Tsui H.-C.T."/>
            <person name="Winkler M.E."/>
        </authorList>
    </citation>
    <scope>NUCLEOTIDE SEQUENCE</scope>
</reference>
<evidence type="ECO:0000313" key="1">
    <source>
        <dbReference type="EMBL" id="SVD74908.1"/>
    </source>
</evidence>
<sequence length="22" mass="2329">MGFKLLILTSGPEGEPNGAFYS</sequence>
<gene>
    <name evidence="1" type="ORF">METZ01_LOCUS427762</name>
</gene>
<feature type="non-terminal residue" evidence="1">
    <location>
        <position position="22"/>
    </location>
</feature>
<name>A0A382XX89_9ZZZZ</name>
<accession>A0A382XX89</accession>
<dbReference type="EMBL" id="UINC01170723">
    <property type="protein sequence ID" value="SVD74908.1"/>
    <property type="molecule type" value="Genomic_DNA"/>
</dbReference>